<sequence length="120" mass="12838">MGSWIRDTTSPKFVFAGQIVASDDDLFRKGTPFVVRHDVQPCAESLTPGLGAYLLEVEGHCVPLTSFLPGLAQGISLSEGLTVQGVEHQYVATVNPALFWTPPVVQVEEVVSGSWALVAV</sequence>
<keyword evidence="2" id="KW-1185">Reference proteome</keyword>
<organism evidence="1 2">
    <name type="scientific">Deinococcus gobiensis (strain DSM 21396 / JCM 16679 / CGMCC 1.7299 / I-0)</name>
    <dbReference type="NCBI Taxonomy" id="745776"/>
    <lineage>
        <taxon>Bacteria</taxon>
        <taxon>Thermotogati</taxon>
        <taxon>Deinococcota</taxon>
        <taxon>Deinococci</taxon>
        <taxon>Deinococcales</taxon>
        <taxon>Deinococcaceae</taxon>
        <taxon>Deinococcus</taxon>
    </lineage>
</organism>
<dbReference type="EMBL" id="CP002193">
    <property type="protein sequence ID" value="AFD27782.1"/>
    <property type="molecule type" value="Genomic_DNA"/>
</dbReference>
<gene>
    <name evidence="1" type="ordered locus">DGo_PB0513</name>
</gene>
<dbReference type="HOGENOM" id="CLU_2045821_0_0_0"/>
<dbReference type="KEGG" id="dgo:DGo_PB0513"/>
<geneLocation type="plasmid" evidence="1 2">
    <name>P2</name>
</geneLocation>
<dbReference type="PATRIC" id="fig|745776.4.peg.3795"/>
<protein>
    <submittedName>
        <fullName evidence="1">Uncharacterized protein</fullName>
    </submittedName>
</protein>
<keyword evidence="1" id="KW-0614">Plasmid</keyword>
<accession>H8H2N5</accession>
<name>H8H2N5_DEIGI</name>
<proteinExistence type="predicted"/>
<dbReference type="AlphaFoldDB" id="H8H2N5"/>
<reference evidence="1 2" key="1">
    <citation type="journal article" date="2012" name="PLoS ONE">
        <title>Genome sequence and transcriptome analysis of the radioresistant bacterium Deinococcus gobiensis: insights into the extreme environmental adaptations.</title>
        <authorList>
            <person name="Yuan M."/>
            <person name="Chen M."/>
            <person name="Zhang W."/>
            <person name="Lu W."/>
            <person name="Wang J."/>
            <person name="Yang M."/>
            <person name="Zhao P."/>
            <person name="Tang R."/>
            <person name="Li X."/>
            <person name="Hao Y."/>
            <person name="Zhou Z."/>
            <person name="Zhan Y."/>
            <person name="Yu H."/>
            <person name="Teng C."/>
            <person name="Yan Y."/>
            <person name="Ping S."/>
            <person name="Wang Y."/>
            <person name="Lin M."/>
        </authorList>
    </citation>
    <scope>NUCLEOTIDE SEQUENCE [LARGE SCALE GENOMIC DNA]</scope>
    <source>
        <strain evidence="2">DSM 21396 / JCM 16679 / CGMCC 1.7299 / I-0</strain>
        <plasmid evidence="1">P2</plasmid>
    </source>
</reference>
<dbReference type="Proteomes" id="UP000007575">
    <property type="component" value="Plasmid P2"/>
</dbReference>
<evidence type="ECO:0000313" key="2">
    <source>
        <dbReference type="Proteomes" id="UP000007575"/>
    </source>
</evidence>
<evidence type="ECO:0000313" key="1">
    <source>
        <dbReference type="EMBL" id="AFD27782.1"/>
    </source>
</evidence>